<reference evidence="2" key="1">
    <citation type="submission" date="2017-02" db="UniProtKB">
        <authorList>
            <consortium name="WormBaseParasite"/>
        </authorList>
    </citation>
    <scope>IDENTIFICATION</scope>
</reference>
<proteinExistence type="predicted"/>
<name>A0A0N5AZV6_9BILA</name>
<dbReference type="WBParaSite" id="SMUV_0001053601-mRNA-1">
    <property type="protein sequence ID" value="SMUV_0001053601-mRNA-1"/>
    <property type="gene ID" value="SMUV_0001053601"/>
</dbReference>
<keyword evidence="1" id="KW-1185">Reference proteome</keyword>
<protein>
    <submittedName>
        <fullName evidence="2">ADF-H domain-containing protein</fullName>
    </submittedName>
</protein>
<organism evidence="1 2">
    <name type="scientific">Syphacia muris</name>
    <dbReference type="NCBI Taxonomy" id="451379"/>
    <lineage>
        <taxon>Eukaryota</taxon>
        <taxon>Metazoa</taxon>
        <taxon>Ecdysozoa</taxon>
        <taxon>Nematoda</taxon>
        <taxon>Chromadorea</taxon>
        <taxon>Rhabditida</taxon>
        <taxon>Spirurina</taxon>
        <taxon>Oxyuridomorpha</taxon>
        <taxon>Oxyuroidea</taxon>
        <taxon>Oxyuridae</taxon>
        <taxon>Syphacia</taxon>
    </lineage>
</organism>
<accession>A0A0N5AZV6</accession>
<dbReference type="AlphaFoldDB" id="A0A0N5AZV6"/>
<dbReference type="Proteomes" id="UP000046393">
    <property type="component" value="Unplaced"/>
</dbReference>
<evidence type="ECO:0000313" key="1">
    <source>
        <dbReference type="Proteomes" id="UP000046393"/>
    </source>
</evidence>
<evidence type="ECO:0000313" key="2">
    <source>
        <dbReference type="WBParaSite" id="SMUV_0001053601-mRNA-1"/>
    </source>
</evidence>
<sequence length="120" mass="13796">MYMRSTEEESGFEVESSTMLTYGKKETAEVKSVTKCLKYYCKIFAVIDIYGSKTDQYDQRVCPVICVWMDTASEADHDVNRSIEYCIMSELVERAEVVKKRSIGRRKNAKAIVLLSPKED</sequence>